<dbReference type="Proteomes" id="UP000531251">
    <property type="component" value="Unassembled WGS sequence"/>
</dbReference>
<evidence type="ECO:0000259" key="1">
    <source>
        <dbReference type="Pfam" id="PF12146"/>
    </source>
</evidence>
<keyword evidence="3" id="KW-1185">Reference proteome</keyword>
<evidence type="ECO:0000313" key="3">
    <source>
        <dbReference type="Proteomes" id="UP000531251"/>
    </source>
</evidence>
<evidence type="ECO:0000313" key="2">
    <source>
        <dbReference type="EMBL" id="NJB97463.1"/>
    </source>
</evidence>
<dbReference type="Gene3D" id="3.40.50.1820">
    <property type="entry name" value="alpha/beta hydrolase"/>
    <property type="match status" value="1"/>
</dbReference>
<name>A0A7X5XY04_9SPHN</name>
<dbReference type="Pfam" id="PF12146">
    <property type="entry name" value="Hydrolase_4"/>
    <property type="match status" value="1"/>
</dbReference>
<sequence>MRSLIGFPCLGDMLVGTLDSASGATGLLIVSSGNEIRSGPHRSMSQLAHRIAAAGYPVFRFDRRGVGDSAGTNRGFLESAADIAAAAGIFRREAKLRRVVAFGNGDGATALALFHAQARIDALLLANPLVVGPPPPPEEKDAAEPGRGWMRQMIGRVAVRRPGMHRSLGSELAAAFTEAEVPMTVLLATRDKIASDFAEFLHKPAYAAAGTRVRRKQFDTASHVFAGTADKAWLYERVIEALAEQRAP</sequence>
<feature type="domain" description="Serine aminopeptidase S33" evidence="1">
    <location>
        <begin position="44"/>
        <end position="161"/>
    </location>
</feature>
<dbReference type="AlphaFoldDB" id="A0A7X5XY04"/>
<proteinExistence type="predicted"/>
<gene>
    <name evidence="2" type="ORF">GGR89_001775</name>
</gene>
<dbReference type="InterPro" id="IPR022742">
    <property type="entry name" value="Hydrolase_4"/>
</dbReference>
<dbReference type="EMBL" id="JAATJB010000004">
    <property type="protein sequence ID" value="NJB97463.1"/>
    <property type="molecule type" value="Genomic_DNA"/>
</dbReference>
<protein>
    <submittedName>
        <fullName evidence="2">Pimeloyl-ACP methyl ester carboxylesterase</fullName>
    </submittedName>
</protein>
<reference evidence="2 3" key="1">
    <citation type="submission" date="2020-03" db="EMBL/GenBank/DDBJ databases">
        <title>Genomic Encyclopedia of Type Strains, Phase IV (KMG-IV): sequencing the most valuable type-strain genomes for metagenomic binning, comparative biology and taxonomic classification.</title>
        <authorList>
            <person name="Goeker M."/>
        </authorList>
    </citation>
    <scope>NUCLEOTIDE SEQUENCE [LARGE SCALE GENOMIC DNA]</scope>
    <source>
        <strain evidence="2 3">DSM 7225</strain>
    </source>
</reference>
<accession>A0A7X5XY04</accession>
<dbReference type="SUPFAM" id="SSF53474">
    <property type="entry name" value="alpha/beta-Hydrolases"/>
    <property type="match status" value="1"/>
</dbReference>
<comment type="caution">
    <text evidence="2">The sequence shown here is derived from an EMBL/GenBank/DDBJ whole genome shotgun (WGS) entry which is preliminary data.</text>
</comment>
<organism evidence="2 3">
    <name type="scientific">Sphingomonas trueperi</name>
    <dbReference type="NCBI Taxonomy" id="53317"/>
    <lineage>
        <taxon>Bacteria</taxon>
        <taxon>Pseudomonadati</taxon>
        <taxon>Pseudomonadota</taxon>
        <taxon>Alphaproteobacteria</taxon>
        <taxon>Sphingomonadales</taxon>
        <taxon>Sphingomonadaceae</taxon>
        <taxon>Sphingomonas</taxon>
    </lineage>
</organism>
<dbReference type="InterPro" id="IPR029058">
    <property type="entry name" value="AB_hydrolase_fold"/>
</dbReference>
<dbReference type="RefSeq" id="WP_164521723.1">
    <property type="nucleotide sequence ID" value="NZ_BAAADY010000013.1"/>
</dbReference>